<gene>
    <name evidence="5" type="primary">thiK</name>
    <name evidence="7" type="ORF">DES54_1316</name>
</gene>
<comment type="pathway">
    <text evidence="5">Cofactor biosynthesis; thiamine diphosphate biosynthesis; thiamine phosphate from thiamine: step 1/1.</text>
</comment>
<dbReference type="Pfam" id="PF01636">
    <property type="entry name" value="APH"/>
    <property type="match status" value="1"/>
</dbReference>
<comment type="catalytic activity">
    <reaction evidence="5">
        <text>thiamine + ATP = thiamine phosphate + ADP + H(+)</text>
        <dbReference type="Rhea" id="RHEA:12012"/>
        <dbReference type="ChEBI" id="CHEBI:15378"/>
        <dbReference type="ChEBI" id="CHEBI:18385"/>
        <dbReference type="ChEBI" id="CHEBI:30616"/>
        <dbReference type="ChEBI" id="CHEBI:37575"/>
        <dbReference type="ChEBI" id="CHEBI:456216"/>
        <dbReference type="EC" id="2.7.1.89"/>
    </reaction>
</comment>
<dbReference type="InterPro" id="IPR011009">
    <property type="entry name" value="Kinase-like_dom_sf"/>
</dbReference>
<evidence type="ECO:0000313" key="7">
    <source>
        <dbReference type="EMBL" id="RBP60415.1"/>
    </source>
</evidence>
<feature type="domain" description="Aminoglycoside phosphotransferase" evidence="6">
    <location>
        <begin position="32"/>
        <end position="239"/>
    </location>
</feature>
<dbReference type="GO" id="GO:0005524">
    <property type="term" value="F:ATP binding"/>
    <property type="evidence" value="ECO:0007669"/>
    <property type="project" value="UniProtKB-KW"/>
</dbReference>
<dbReference type="InterPro" id="IPR002575">
    <property type="entry name" value="Aminoglycoside_PTrfase"/>
</dbReference>
<keyword evidence="8" id="KW-1185">Reference proteome</keyword>
<keyword evidence="3 5" id="KW-0418">Kinase</keyword>
<sequence>MKAFNSKPQLTELVRHYFPAVDTAGFHFEPISGLSSESWRISGPDIEWLARPQSAWGRQTGTDRQREFHLLRRMSAVGLAPRPLLWRCDWLLIEWVPGRIATADEFADLLVNGTLAGVLSRIHQQPCSGYPLDLRALFARHWQQMDARRRSPALLRLHQHFQRSSWPTPLAYAPLHLDVHAENLLVTEPGIMLIDWEYASDGDIAFEMAFIFRANQMDIPAQLDFLAAYQRHRPGLSTRRLYRHVMQWLPWVDYLVLMWFEVRWRQTRQDRFLRALPALRRQLGLN</sequence>
<evidence type="ECO:0000256" key="4">
    <source>
        <dbReference type="ARBA" id="ARBA00022840"/>
    </source>
</evidence>
<name>A0A366I0C6_9GAMM</name>
<comment type="function">
    <text evidence="5">Catalyzes the phosphorylation of thiamine to thiamine phosphate.</text>
</comment>
<comment type="similarity">
    <text evidence="5">Belongs to the thiamine kinase family.</text>
</comment>
<dbReference type="UniPathway" id="UPA00060">
    <property type="reaction ID" value="UER00596"/>
</dbReference>
<dbReference type="RefSeq" id="WP_113868000.1">
    <property type="nucleotide sequence ID" value="NZ_AGJP01000001.1"/>
</dbReference>
<dbReference type="SUPFAM" id="SSF56112">
    <property type="entry name" value="Protein kinase-like (PK-like)"/>
    <property type="match status" value="1"/>
</dbReference>
<accession>A0A366I0C6</accession>
<dbReference type="GO" id="GO:0006772">
    <property type="term" value="P:thiamine metabolic process"/>
    <property type="evidence" value="ECO:0007669"/>
    <property type="project" value="InterPro"/>
</dbReference>
<dbReference type="Proteomes" id="UP000253046">
    <property type="component" value="Unassembled WGS sequence"/>
</dbReference>
<keyword evidence="1 5" id="KW-0808">Transferase</keyword>
<evidence type="ECO:0000313" key="8">
    <source>
        <dbReference type="Proteomes" id="UP000253046"/>
    </source>
</evidence>
<proteinExistence type="inferred from homology"/>
<keyword evidence="2 5" id="KW-0547">Nucleotide-binding</keyword>
<dbReference type="NCBIfam" id="TIGR02721">
    <property type="entry name" value="ycfN_thiK"/>
    <property type="match status" value="1"/>
</dbReference>
<dbReference type="GO" id="GO:0019165">
    <property type="term" value="F:thiamine kinase activity"/>
    <property type="evidence" value="ECO:0007669"/>
    <property type="project" value="UniProtKB-UniRule"/>
</dbReference>
<dbReference type="AlphaFoldDB" id="A0A366I0C6"/>
<dbReference type="OrthoDB" id="179763at2"/>
<dbReference type="GO" id="GO:0009229">
    <property type="term" value="P:thiamine diphosphate biosynthetic process"/>
    <property type="evidence" value="ECO:0007669"/>
    <property type="project" value="UniProtKB-UniRule"/>
</dbReference>
<evidence type="ECO:0000256" key="1">
    <source>
        <dbReference type="ARBA" id="ARBA00022679"/>
    </source>
</evidence>
<dbReference type="InterPro" id="IPR014093">
    <property type="entry name" value="Thiamine_kinase"/>
</dbReference>
<dbReference type="EC" id="2.7.1.89" evidence="5"/>
<comment type="caution">
    <text evidence="7">The sequence shown here is derived from an EMBL/GenBank/DDBJ whole genome shotgun (WGS) entry which is preliminary data.</text>
</comment>
<keyword evidence="4 5" id="KW-0067">ATP-binding</keyword>
<dbReference type="Gene3D" id="3.90.1200.10">
    <property type="match status" value="1"/>
</dbReference>
<evidence type="ECO:0000256" key="3">
    <source>
        <dbReference type="ARBA" id="ARBA00022777"/>
    </source>
</evidence>
<protein>
    <recommendedName>
        <fullName evidence="5">Thiamine kinase</fullName>
        <ecNumber evidence="5">2.7.1.89</ecNumber>
    </recommendedName>
</protein>
<dbReference type="EMBL" id="QNRY01000031">
    <property type="protein sequence ID" value="RBP60415.1"/>
    <property type="molecule type" value="Genomic_DNA"/>
</dbReference>
<reference evidence="7 8" key="1">
    <citation type="submission" date="2018-06" db="EMBL/GenBank/DDBJ databases">
        <title>Genomic Encyclopedia of Type Strains, Phase IV (KMG-IV): sequencing the most valuable type-strain genomes for metagenomic binning, comparative biology and taxonomic classification.</title>
        <authorList>
            <person name="Goeker M."/>
        </authorList>
    </citation>
    <scope>NUCLEOTIDE SEQUENCE [LARGE SCALE GENOMIC DNA]</scope>
    <source>
        <strain evidence="7 8">DSM 30166</strain>
    </source>
</reference>
<dbReference type="HAMAP" id="MF_01604">
    <property type="entry name" value="Thiamine_kinase"/>
    <property type="match status" value="1"/>
</dbReference>
<evidence type="ECO:0000259" key="6">
    <source>
        <dbReference type="Pfam" id="PF01636"/>
    </source>
</evidence>
<organism evidence="7 8">
    <name type="scientific">Brenneria salicis ATCC 15712 = DSM 30166</name>
    <dbReference type="NCBI Taxonomy" id="714314"/>
    <lineage>
        <taxon>Bacteria</taxon>
        <taxon>Pseudomonadati</taxon>
        <taxon>Pseudomonadota</taxon>
        <taxon>Gammaproteobacteria</taxon>
        <taxon>Enterobacterales</taxon>
        <taxon>Pectobacteriaceae</taxon>
        <taxon>Brenneria</taxon>
    </lineage>
</organism>
<evidence type="ECO:0000256" key="5">
    <source>
        <dbReference type="HAMAP-Rule" id="MF_01604"/>
    </source>
</evidence>
<evidence type="ECO:0000256" key="2">
    <source>
        <dbReference type="ARBA" id="ARBA00022741"/>
    </source>
</evidence>